<feature type="region of interest" description="Disordered" evidence="1">
    <location>
        <begin position="198"/>
        <end position="248"/>
    </location>
</feature>
<dbReference type="Gene3D" id="3.40.50.300">
    <property type="entry name" value="P-loop containing nucleotide triphosphate hydrolases"/>
    <property type="match status" value="1"/>
</dbReference>
<gene>
    <name evidence="2" type="ORF">B1A_06731</name>
</gene>
<dbReference type="Gene3D" id="2.30.30.940">
    <property type="match status" value="1"/>
</dbReference>
<reference evidence="2" key="1">
    <citation type="submission" date="2013-08" db="EMBL/GenBank/DDBJ databases">
        <authorList>
            <person name="Mendez C."/>
            <person name="Richter M."/>
            <person name="Ferrer M."/>
            <person name="Sanchez J."/>
        </authorList>
    </citation>
    <scope>NUCLEOTIDE SEQUENCE</scope>
</reference>
<name>T1BJ28_9ZZZZ</name>
<feature type="compositionally biased region" description="Basic and acidic residues" evidence="1">
    <location>
        <begin position="229"/>
        <end position="248"/>
    </location>
</feature>
<feature type="compositionally biased region" description="Basic and acidic residues" evidence="1">
    <location>
        <begin position="198"/>
        <end position="218"/>
    </location>
</feature>
<evidence type="ECO:0000313" key="2">
    <source>
        <dbReference type="EMBL" id="EQD69702.1"/>
    </source>
</evidence>
<accession>T1BJ28</accession>
<dbReference type="EMBL" id="AUZX01004882">
    <property type="protein sequence ID" value="EQD69702.1"/>
    <property type="molecule type" value="Genomic_DNA"/>
</dbReference>
<protein>
    <submittedName>
        <fullName evidence="2">TraI</fullName>
    </submittedName>
</protein>
<feature type="compositionally biased region" description="Acidic residues" evidence="1">
    <location>
        <begin position="219"/>
        <end position="228"/>
    </location>
</feature>
<comment type="caution">
    <text evidence="2">The sequence shown here is derived from an EMBL/GenBank/DDBJ whole genome shotgun (WGS) entry which is preliminary data.</text>
</comment>
<organism evidence="2">
    <name type="scientific">mine drainage metagenome</name>
    <dbReference type="NCBI Taxonomy" id="410659"/>
    <lineage>
        <taxon>unclassified sequences</taxon>
        <taxon>metagenomes</taxon>
        <taxon>ecological metagenomes</taxon>
    </lineage>
</organism>
<dbReference type="AlphaFoldDB" id="T1BJ28"/>
<evidence type="ECO:0000256" key="1">
    <source>
        <dbReference type="SAM" id="MobiDB-lite"/>
    </source>
</evidence>
<proteinExistence type="predicted"/>
<reference evidence="2" key="2">
    <citation type="journal article" date="2014" name="ISME J.">
        <title>Microbial stratification in low pH oxic and suboxic macroscopic growths along an acid mine drainage.</title>
        <authorList>
            <person name="Mendez-Garcia C."/>
            <person name="Mesa V."/>
            <person name="Sprenger R.R."/>
            <person name="Richter M."/>
            <person name="Diez M.S."/>
            <person name="Solano J."/>
            <person name="Bargiela R."/>
            <person name="Golyshina O.V."/>
            <person name="Manteca A."/>
            <person name="Ramos J.L."/>
            <person name="Gallego J.R."/>
            <person name="Llorente I."/>
            <person name="Martins Dos Santos V.A."/>
            <person name="Jensen O.N."/>
            <person name="Pelaez A.I."/>
            <person name="Sanchez J."/>
            <person name="Ferrer M."/>
        </authorList>
    </citation>
    <scope>NUCLEOTIDE SEQUENCE</scope>
</reference>
<dbReference type="SUPFAM" id="SSF52540">
    <property type="entry name" value="P-loop containing nucleoside triphosphate hydrolases"/>
    <property type="match status" value="1"/>
</dbReference>
<sequence>ESYTPGQIVEAQADYRRAELACGSRWEIVEVRGDQLTLRNAGGRVAIVDPERIRLQAYDRDAREVAAGDRLRWSENHRAQRADYPLEDGLKVRNGAGATVERVSADRITLRCADGERIELDPSVGQKLEHDYASTSYGAQGRTVDAVLIHHNTEAGAHGQREAYVDITRARDDAVLYTQDADKAGRQAGLEIDKSAAHDIAPARDELQRDQQPDHDIDQAPDPDAPEPDPDHDYDHDHDHDQDGPSLG</sequence>
<feature type="non-terminal residue" evidence="2">
    <location>
        <position position="1"/>
    </location>
</feature>
<dbReference type="InterPro" id="IPR027417">
    <property type="entry name" value="P-loop_NTPase"/>
</dbReference>